<name>A0ACD4DC12_9NOCA</name>
<accession>A0ACD4DC12</accession>
<reference evidence="1" key="1">
    <citation type="submission" date="2022-10" db="EMBL/GenBank/DDBJ databases">
        <title>Rhodococcus ferula Z13 complete genome.</title>
        <authorList>
            <person name="Long X."/>
            <person name="Zang M."/>
        </authorList>
    </citation>
    <scope>NUCLEOTIDE SEQUENCE</scope>
    <source>
        <strain evidence="1">Z13</strain>
    </source>
</reference>
<organism evidence="1 2">
    <name type="scientific">Rhodococcus sacchari</name>
    <dbReference type="NCBI Taxonomy" id="2962047"/>
    <lineage>
        <taxon>Bacteria</taxon>
        <taxon>Bacillati</taxon>
        <taxon>Actinomycetota</taxon>
        <taxon>Actinomycetes</taxon>
        <taxon>Mycobacteriales</taxon>
        <taxon>Nocardiaceae</taxon>
        <taxon>Rhodococcus</taxon>
    </lineage>
</organism>
<dbReference type="Proteomes" id="UP001156484">
    <property type="component" value="Chromosome"/>
</dbReference>
<evidence type="ECO:0000313" key="1">
    <source>
        <dbReference type="EMBL" id="UYP17574.1"/>
    </source>
</evidence>
<dbReference type="EMBL" id="CP107551">
    <property type="protein sequence ID" value="UYP17574.1"/>
    <property type="molecule type" value="Genomic_DNA"/>
</dbReference>
<gene>
    <name evidence="1" type="ORF">OED52_12830</name>
</gene>
<evidence type="ECO:0000313" key="2">
    <source>
        <dbReference type="Proteomes" id="UP001156484"/>
    </source>
</evidence>
<protein>
    <submittedName>
        <fullName evidence="1">Prolyl oligopeptidase family serine peptidase</fullName>
    </submittedName>
</protein>
<proteinExistence type="predicted"/>
<sequence length="270" mass="28795">MARTKIAYGPHSQQFGHVFLPDTAAVTGPVPVVMVVHGGSWHARYGLTLGTALAAELARRGLVVWNVEYRRLGAGGAWPEMSADIVAAFEAITTLVAPHARQAGIDVDLDRIRLVGHSAGGQLAVWLAGETTSRRPEFVVSQAGALDLVSAGERGRRVEQFELLFGAPYDGAPETYRSASPMHRVPIGVPVVVLHGDADEQVPVSVARRYAEAARAAGDPVSDEEFDGEDHVAFLNRTTRAWARSLELLTVDSAADLGFVADLQARSAGE</sequence>
<keyword evidence="2" id="KW-1185">Reference proteome</keyword>